<dbReference type="Gene3D" id="3.90.76.10">
    <property type="entry name" value="Dipeptide-binding Protein, Domain 1"/>
    <property type="match status" value="1"/>
</dbReference>
<gene>
    <name evidence="2" type="primary">sapA</name>
    <name evidence="2" type="ORF">GCM10007916_24010</name>
</gene>
<accession>A0ABQ6E1X2</accession>
<dbReference type="Pfam" id="PF00496">
    <property type="entry name" value="SBP_bac_5"/>
    <property type="match status" value="1"/>
</dbReference>
<dbReference type="SUPFAM" id="SSF53850">
    <property type="entry name" value="Periplasmic binding protein-like II"/>
    <property type="match status" value="1"/>
</dbReference>
<proteinExistence type="predicted"/>
<dbReference type="EMBL" id="BSPQ01000013">
    <property type="protein sequence ID" value="GLS91332.1"/>
    <property type="molecule type" value="Genomic_DNA"/>
</dbReference>
<dbReference type="InterPro" id="IPR039424">
    <property type="entry name" value="SBP_5"/>
</dbReference>
<evidence type="ECO:0000313" key="3">
    <source>
        <dbReference type="Proteomes" id="UP001157353"/>
    </source>
</evidence>
<dbReference type="InterPro" id="IPR030678">
    <property type="entry name" value="Peptide/Ni-bd"/>
</dbReference>
<dbReference type="CDD" id="cd08493">
    <property type="entry name" value="PBP2_DppA_like"/>
    <property type="match status" value="1"/>
</dbReference>
<dbReference type="Gene3D" id="3.10.105.10">
    <property type="entry name" value="Dipeptide-binding Protein, Domain 3"/>
    <property type="match status" value="1"/>
</dbReference>
<dbReference type="Gene3D" id="3.40.190.10">
    <property type="entry name" value="Periplasmic binding protein-like II"/>
    <property type="match status" value="1"/>
</dbReference>
<dbReference type="PANTHER" id="PTHR30290:SF28">
    <property type="entry name" value="ABC TRANSPORTER PERIPLASMIC-BINDING PROTEIN SAPA-RELATED"/>
    <property type="match status" value="1"/>
</dbReference>
<organism evidence="2 3">
    <name type="scientific">Psychromonas marina</name>
    <dbReference type="NCBI Taxonomy" id="88364"/>
    <lineage>
        <taxon>Bacteria</taxon>
        <taxon>Pseudomonadati</taxon>
        <taxon>Pseudomonadota</taxon>
        <taxon>Gammaproteobacteria</taxon>
        <taxon>Alteromonadales</taxon>
        <taxon>Psychromonadaceae</taxon>
        <taxon>Psychromonas</taxon>
    </lineage>
</organism>
<evidence type="ECO:0000313" key="2">
    <source>
        <dbReference type="EMBL" id="GLS91332.1"/>
    </source>
</evidence>
<sequence length="514" mass="58835">MLYCSDKAPHSFNPQISHDVATLDATTHQLYNRLVKIDPISQRFVSDIALRWEVNSKKTEYTFYLRRDVNFHHNDYFTPSRQLNAEDVIFSFDRMLAKEHPFHLTNVVAETYLYNHPFSNLVADIVKVDDYTIRFMLNKSDATLLANLAAHYAVIHSKEYAQLLLENDNKAQIDYLPIGTGPYQFKQNSTKRLIRFQAHTKPWEKPSNIKQLIFDVTPNSTKRYAKLLSGECDIITNPAPSQVKQISKNELFSLSSQPTGNVALIAFNTKSKSLQNSDVRHALSSAIDRQTILDAVYFENATAANNLLPSNSWAYNPRAPLVYYTPEHSREKLQNGEFDFSQTLRIVAPIKSSIFNPNFYKTAELIQSNLATIGVNTEIIQLRNEELNATLMAGEYDLYLTGISPYIKDPDNLFRPLFSCSSNQIEGNTGQWCDTKVQALLDNTLLETNFVQRVKNYYQLQEYTQDQLIYLPIAHLLRFDVFNNNISGLQMNPLTGIDLHSVNKVPPLTKEQIK</sequence>
<keyword evidence="3" id="KW-1185">Reference proteome</keyword>
<evidence type="ECO:0000259" key="1">
    <source>
        <dbReference type="Pfam" id="PF00496"/>
    </source>
</evidence>
<protein>
    <submittedName>
        <fullName evidence="2">ABC transporter substrate-binding protein</fullName>
    </submittedName>
</protein>
<feature type="domain" description="Solute-binding protein family 5" evidence="1">
    <location>
        <begin position="44"/>
        <end position="423"/>
    </location>
</feature>
<dbReference type="Proteomes" id="UP001157353">
    <property type="component" value="Unassembled WGS sequence"/>
</dbReference>
<dbReference type="InterPro" id="IPR000914">
    <property type="entry name" value="SBP_5_dom"/>
</dbReference>
<name>A0ABQ6E1X2_9GAMM</name>
<reference evidence="3" key="1">
    <citation type="journal article" date="2019" name="Int. J. Syst. Evol. Microbiol.">
        <title>The Global Catalogue of Microorganisms (GCM) 10K type strain sequencing project: providing services to taxonomists for standard genome sequencing and annotation.</title>
        <authorList>
            <consortium name="The Broad Institute Genomics Platform"/>
            <consortium name="The Broad Institute Genome Sequencing Center for Infectious Disease"/>
            <person name="Wu L."/>
            <person name="Ma J."/>
        </authorList>
    </citation>
    <scope>NUCLEOTIDE SEQUENCE [LARGE SCALE GENOMIC DNA]</scope>
    <source>
        <strain evidence="3">NBRC 103166</strain>
    </source>
</reference>
<dbReference type="PIRSF" id="PIRSF002741">
    <property type="entry name" value="MppA"/>
    <property type="match status" value="1"/>
</dbReference>
<comment type="caution">
    <text evidence="2">The sequence shown here is derived from an EMBL/GenBank/DDBJ whole genome shotgun (WGS) entry which is preliminary data.</text>
</comment>
<dbReference type="PANTHER" id="PTHR30290">
    <property type="entry name" value="PERIPLASMIC BINDING COMPONENT OF ABC TRANSPORTER"/>
    <property type="match status" value="1"/>
</dbReference>